<dbReference type="GO" id="GO:0001731">
    <property type="term" value="P:formation of translation preinitiation complex"/>
    <property type="evidence" value="ECO:0007669"/>
    <property type="project" value="InterPro"/>
</dbReference>
<dbReference type="Gene3D" id="3.30.780.10">
    <property type="entry name" value="SUI1-like domain"/>
    <property type="match status" value="1"/>
</dbReference>
<keyword evidence="2" id="KW-0648">Protein biosynthesis</keyword>
<reference evidence="2" key="1">
    <citation type="submission" date="2018-04" db="EMBL/GenBank/DDBJ databases">
        <title>Transcriptome of Schizaphis graminum biotype I.</title>
        <authorList>
            <person name="Scully E.D."/>
            <person name="Geib S.M."/>
            <person name="Palmer N.A."/>
            <person name="Koch K."/>
            <person name="Bradshaw J."/>
            <person name="Heng-Moss T."/>
            <person name="Sarath G."/>
        </authorList>
    </citation>
    <scope>NUCLEOTIDE SEQUENCE</scope>
</reference>
<feature type="domain" description="SUI1" evidence="1">
    <location>
        <begin position="24"/>
        <end position="96"/>
    </location>
</feature>
<evidence type="ECO:0000259" key="1">
    <source>
        <dbReference type="PROSITE" id="PS50296"/>
    </source>
</evidence>
<name>A0A2S2NW73_SCHGA</name>
<dbReference type="InterPro" id="IPR039757">
    <property type="entry name" value="EIF2D"/>
</dbReference>
<dbReference type="PANTHER" id="PTHR12217">
    <property type="entry name" value="EUKARYOTIC TRANSLATION INITIATION FACTOR 2D"/>
    <property type="match status" value="1"/>
</dbReference>
<gene>
    <name evidence="2" type="primary">EIF2D_1</name>
    <name evidence="2" type="ORF">g.171115</name>
</gene>
<dbReference type="InterPro" id="IPR036877">
    <property type="entry name" value="SUI1_dom_sf"/>
</dbReference>
<protein>
    <submittedName>
        <fullName evidence="2">Eukaryotic translation initiation factor 2D</fullName>
    </submittedName>
</protein>
<dbReference type="GO" id="GO:0003743">
    <property type="term" value="F:translation initiation factor activity"/>
    <property type="evidence" value="ECO:0007669"/>
    <property type="project" value="UniProtKB-KW"/>
</dbReference>
<keyword evidence="2" id="KW-0396">Initiation factor</keyword>
<dbReference type="EMBL" id="GGMR01008852">
    <property type="protein sequence ID" value="MBY21471.1"/>
    <property type="molecule type" value="Transcribed_RNA"/>
</dbReference>
<dbReference type="FunFam" id="3.30.780.10:FF:000008">
    <property type="entry name" value="eukaryotic translation initiation factor 2D"/>
    <property type="match status" value="1"/>
</dbReference>
<proteinExistence type="predicted"/>
<dbReference type="CDD" id="cd11608">
    <property type="entry name" value="eIF2D_C"/>
    <property type="match status" value="1"/>
</dbReference>
<dbReference type="InterPro" id="IPR039759">
    <property type="entry name" value="eIF2D_SUI1"/>
</dbReference>
<dbReference type="SUPFAM" id="SSF55159">
    <property type="entry name" value="eIF1-like"/>
    <property type="match status" value="1"/>
</dbReference>
<dbReference type="Pfam" id="PF01253">
    <property type="entry name" value="SUI1"/>
    <property type="match status" value="1"/>
</dbReference>
<organism evidence="2">
    <name type="scientific">Schizaphis graminum</name>
    <name type="common">Green bug aphid</name>
    <dbReference type="NCBI Taxonomy" id="13262"/>
    <lineage>
        <taxon>Eukaryota</taxon>
        <taxon>Metazoa</taxon>
        <taxon>Ecdysozoa</taxon>
        <taxon>Arthropoda</taxon>
        <taxon>Hexapoda</taxon>
        <taxon>Insecta</taxon>
        <taxon>Pterygota</taxon>
        <taxon>Neoptera</taxon>
        <taxon>Paraneoptera</taxon>
        <taxon>Hemiptera</taxon>
        <taxon>Sternorrhyncha</taxon>
        <taxon>Aphidomorpha</taxon>
        <taxon>Aphidoidea</taxon>
        <taxon>Aphididae</taxon>
        <taxon>Aphidini</taxon>
        <taxon>Schizaphis</taxon>
    </lineage>
</organism>
<dbReference type="PROSITE" id="PS50296">
    <property type="entry name" value="SUI1"/>
    <property type="match status" value="1"/>
</dbReference>
<dbReference type="InterPro" id="IPR001950">
    <property type="entry name" value="SUI1"/>
</dbReference>
<accession>A0A2S2NW73</accession>
<dbReference type="PANTHER" id="PTHR12217:SF4">
    <property type="entry name" value="EUKARYOTIC TRANSLATION INITIATION FACTOR 2D"/>
    <property type="match status" value="1"/>
</dbReference>
<dbReference type="AlphaFoldDB" id="A0A2S2NW73"/>
<evidence type="ECO:0000313" key="2">
    <source>
        <dbReference type="EMBL" id="MBY21471.1"/>
    </source>
</evidence>
<sequence length="115" mass="13186">MHRTEISVLNTDTKKNLKKKINNIEMTVNNRSGNKKVTLVNNLELYGVDVLKFSKECQHGVAASTTINDIPNAQNRQVQIQGSQVPFVYKLLTDQYKIPAKFIRGHETYIKKQKK</sequence>